<dbReference type="Gene3D" id="3.40.50.300">
    <property type="entry name" value="P-loop containing nucleotide triphosphate hydrolases"/>
    <property type="match status" value="1"/>
</dbReference>
<evidence type="ECO:0000256" key="9">
    <source>
        <dbReference type="ARBA" id="ARBA00022801"/>
    </source>
</evidence>
<evidence type="ECO:0000259" key="17">
    <source>
        <dbReference type="SMART" id="SM00382"/>
    </source>
</evidence>
<keyword evidence="14" id="KW-0496">Mitochondrion</keyword>
<evidence type="ECO:0000256" key="10">
    <source>
        <dbReference type="ARBA" id="ARBA00022833"/>
    </source>
</evidence>
<keyword evidence="12" id="KW-1133">Transmembrane helix</keyword>
<comment type="caution">
    <text evidence="18">The sequence shown here is derived from an EMBL/GenBank/DDBJ whole genome shotgun (WGS) entry which is preliminary data.</text>
</comment>
<sequence length="859" mass="92210">MLLSSGRHIQSAVCGTCRSAKQPTRPLHQASLTPNRSSPRNGHLVFRHRSSAVWNGSSHLIRPVCRASHREESHADAANPSRADMQPSNGTAGDDDPSASNESELSRGVAVSENGGASTSSASPAAQSAHEQIRELYPILGAALDTKEAVGAGKDNPAAVLQAFGGHARELLGITFSSLAWTGDALAQLITKPIVPRSAHIAELRKAVQADPSNADKFSELLQTLGGGGGSEEVVRLVEEKQYALNSAAAAEYIRALLETKQLDKLAEGGAVQFGEDHRSLTDVLQDLQGQLKGQEPKLLPGQTLSRPLHVILQSPRPPGGLWGSLVTGLLRWMVYGMLLSVMILVGSAVLRRAAATQNATANGMSGIAAAPSMPGAGNNAASYAPKEYVKENIPEKSQKTFADVKGCQEAKAELEEIVAFLKDPARFTRLGGKLPKGVLLTGPPGTGKTLLAKAVAGEAGVPFFFRAGSEFEEMFVGVGSRRVRALFAAAKKKAPCIVFIDEIDAVGASRKLWENHTRKTLNQLLVEMDGFEPNEGVIVMAATNMQENLDAALTRPGRFDRHVAVPLPDVRGRLEILKYYLQEKPVSDDVDAALLAKRTAGFSGAELSNLVNEAALAAGKGGLPQITPVLLDEAHDKVLMGSERRSMVRTAESLKRTAYHESGHALVAFHTEGAHPIHKATIVPRGHALGMVQQTPEKDEYSRTRQQMTAHIDVCMGGRVAEELIFGPAQVTSGARSDFQQATREARHMVTECGMSEEIGPVFVENTESPDMRRRIDGEIARILREAYGRVKALLTEKEEHLHGLAKVLLEHETLTQADIQDVLAGTFTRTPLLRAADPEVDELLGENSQPLAESGRR</sequence>
<comment type="similarity">
    <text evidence="4">In the N-terminal section; belongs to the AAA ATPase family.</text>
</comment>
<keyword evidence="7" id="KW-0479">Metal-binding</keyword>
<dbReference type="InterPro" id="IPR003593">
    <property type="entry name" value="AAA+_ATPase"/>
</dbReference>
<dbReference type="GO" id="GO:0031966">
    <property type="term" value="C:mitochondrial membrane"/>
    <property type="evidence" value="ECO:0007669"/>
    <property type="project" value="UniProtKB-SubCell"/>
</dbReference>
<dbReference type="GO" id="GO:0006508">
    <property type="term" value="P:proteolysis"/>
    <property type="evidence" value="ECO:0007669"/>
    <property type="project" value="UniProtKB-KW"/>
</dbReference>
<comment type="subcellular location">
    <subcellularLocation>
        <location evidence="2">Mitochondrion membrane</location>
    </subcellularLocation>
</comment>
<evidence type="ECO:0000256" key="12">
    <source>
        <dbReference type="ARBA" id="ARBA00022989"/>
    </source>
</evidence>
<keyword evidence="13" id="KW-0482">Metalloprotease</keyword>
<dbReference type="GO" id="GO:0009507">
    <property type="term" value="C:chloroplast"/>
    <property type="evidence" value="ECO:0007669"/>
    <property type="project" value="TreeGrafter"/>
</dbReference>
<comment type="similarity">
    <text evidence="3">In the C-terminal section; belongs to the peptidase M41 family.</text>
</comment>
<dbReference type="InterPro" id="IPR041569">
    <property type="entry name" value="AAA_lid_3"/>
</dbReference>
<evidence type="ECO:0000256" key="3">
    <source>
        <dbReference type="ARBA" id="ARBA00010044"/>
    </source>
</evidence>
<proteinExistence type="inferred from homology"/>
<name>A0AAV1IIW3_9CHLO</name>
<keyword evidence="5" id="KW-0645">Protease</keyword>
<organism evidence="18 19">
    <name type="scientific">Coccomyxa viridis</name>
    <dbReference type="NCBI Taxonomy" id="1274662"/>
    <lineage>
        <taxon>Eukaryota</taxon>
        <taxon>Viridiplantae</taxon>
        <taxon>Chlorophyta</taxon>
        <taxon>core chlorophytes</taxon>
        <taxon>Trebouxiophyceae</taxon>
        <taxon>Trebouxiophyceae incertae sedis</taxon>
        <taxon>Coccomyxaceae</taxon>
        <taxon>Coccomyxa</taxon>
    </lineage>
</organism>
<dbReference type="SUPFAM" id="SSF140990">
    <property type="entry name" value="FtsH protease domain-like"/>
    <property type="match status" value="1"/>
</dbReference>
<evidence type="ECO:0000256" key="1">
    <source>
        <dbReference type="ARBA" id="ARBA00001947"/>
    </source>
</evidence>
<evidence type="ECO:0000256" key="6">
    <source>
        <dbReference type="ARBA" id="ARBA00022692"/>
    </source>
</evidence>
<dbReference type="GO" id="GO:0004222">
    <property type="term" value="F:metalloendopeptidase activity"/>
    <property type="evidence" value="ECO:0007669"/>
    <property type="project" value="InterPro"/>
</dbReference>
<evidence type="ECO:0000256" key="2">
    <source>
        <dbReference type="ARBA" id="ARBA00004325"/>
    </source>
</evidence>
<keyword evidence="11" id="KW-0067">ATP-binding</keyword>
<dbReference type="GO" id="GO:0016887">
    <property type="term" value="F:ATP hydrolysis activity"/>
    <property type="evidence" value="ECO:0007669"/>
    <property type="project" value="InterPro"/>
</dbReference>
<dbReference type="Proteomes" id="UP001314263">
    <property type="component" value="Unassembled WGS sequence"/>
</dbReference>
<keyword evidence="6" id="KW-0812">Transmembrane</keyword>
<keyword evidence="8" id="KW-0547">Nucleotide-binding</keyword>
<reference evidence="18 19" key="1">
    <citation type="submission" date="2023-10" db="EMBL/GenBank/DDBJ databases">
        <authorList>
            <person name="Maclean D."/>
            <person name="Macfadyen A."/>
        </authorList>
    </citation>
    <scope>NUCLEOTIDE SEQUENCE [LARGE SCALE GENOMIC DNA]</scope>
</reference>
<keyword evidence="19" id="KW-1185">Reference proteome</keyword>
<dbReference type="SMART" id="SM00382">
    <property type="entry name" value="AAA"/>
    <property type="match status" value="1"/>
</dbReference>
<dbReference type="HAMAP" id="MF_01458">
    <property type="entry name" value="FtsH"/>
    <property type="match status" value="1"/>
</dbReference>
<dbReference type="FunFam" id="1.10.8.60:FF:000001">
    <property type="entry name" value="ATP-dependent zinc metalloprotease FtsH"/>
    <property type="match status" value="1"/>
</dbReference>
<dbReference type="GO" id="GO:0045037">
    <property type="term" value="P:protein import into chloroplast stroma"/>
    <property type="evidence" value="ECO:0007669"/>
    <property type="project" value="TreeGrafter"/>
</dbReference>
<feature type="region of interest" description="Disordered" evidence="16">
    <location>
        <begin position="840"/>
        <end position="859"/>
    </location>
</feature>
<dbReference type="InterPro" id="IPR037219">
    <property type="entry name" value="Peptidase_M41-like"/>
</dbReference>
<dbReference type="FunFam" id="1.20.58.760:FF:000002">
    <property type="entry name" value="ATP-dependent zinc metalloprotease FtsH"/>
    <property type="match status" value="1"/>
</dbReference>
<evidence type="ECO:0000256" key="13">
    <source>
        <dbReference type="ARBA" id="ARBA00023049"/>
    </source>
</evidence>
<keyword evidence="15" id="KW-0472">Membrane</keyword>
<dbReference type="InterPro" id="IPR003960">
    <property type="entry name" value="ATPase_AAA_CS"/>
</dbReference>
<dbReference type="SUPFAM" id="SSF52540">
    <property type="entry name" value="P-loop containing nucleoside triphosphate hydrolases"/>
    <property type="match status" value="1"/>
</dbReference>
<dbReference type="InterPro" id="IPR027417">
    <property type="entry name" value="P-loop_NTPase"/>
</dbReference>
<dbReference type="FunFam" id="3.40.50.300:FF:000195">
    <property type="entry name" value="ATP-dependent zinc metalloprotease FTSH 11"/>
    <property type="match status" value="1"/>
</dbReference>
<dbReference type="InterPro" id="IPR005936">
    <property type="entry name" value="FtsH"/>
</dbReference>
<dbReference type="Gene3D" id="1.20.58.760">
    <property type="entry name" value="Peptidase M41"/>
    <property type="match status" value="1"/>
</dbReference>
<dbReference type="Pfam" id="PF17862">
    <property type="entry name" value="AAA_lid_3"/>
    <property type="match status" value="1"/>
</dbReference>
<dbReference type="GO" id="GO:0046872">
    <property type="term" value="F:metal ion binding"/>
    <property type="evidence" value="ECO:0007669"/>
    <property type="project" value="UniProtKB-KW"/>
</dbReference>
<evidence type="ECO:0000256" key="5">
    <source>
        <dbReference type="ARBA" id="ARBA00022670"/>
    </source>
</evidence>
<evidence type="ECO:0000256" key="7">
    <source>
        <dbReference type="ARBA" id="ARBA00022723"/>
    </source>
</evidence>
<dbReference type="Gene3D" id="1.10.8.60">
    <property type="match status" value="1"/>
</dbReference>
<dbReference type="PROSITE" id="PS00674">
    <property type="entry name" value="AAA"/>
    <property type="match status" value="1"/>
</dbReference>
<evidence type="ECO:0000256" key="8">
    <source>
        <dbReference type="ARBA" id="ARBA00022741"/>
    </source>
</evidence>
<dbReference type="AlphaFoldDB" id="A0AAV1IIW3"/>
<protein>
    <recommendedName>
        <fullName evidence="17">AAA+ ATPase domain-containing protein</fullName>
    </recommendedName>
</protein>
<accession>A0AAV1IIW3</accession>
<dbReference type="PANTHER" id="PTHR23076:SF97">
    <property type="entry name" value="ATP-DEPENDENT ZINC METALLOPROTEASE YME1L1"/>
    <property type="match status" value="1"/>
</dbReference>
<feature type="compositionally biased region" description="Low complexity" evidence="16">
    <location>
        <begin position="117"/>
        <end position="129"/>
    </location>
</feature>
<keyword evidence="9" id="KW-0378">Hydrolase</keyword>
<evidence type="ECO:0000256" key="15">
    <source>
        <dbReference type="ARBA" id="ARBA00023136"/>
    </source>
</evidence>
<dbReference type="InterPro" id="IPR003959">
    <property type="entry name" value="ATPase_AAA_core"/>
</dbReference>
<evidence type="ECO:0000256" key="11">
    <source>
        <dbReference type="ARBA" id="ARBA00022840"/>
    </source>
</evidence>
<gene>
    <name evidence="18" type="ORF">CVIRNUC_010275</name>
</gene>
<dbReference type="CDD" id="cd19501">
    <property type="entry name" value="RecA-like_FtsH"/>
    <property type="match status" value="1"/>
</dbReference>
<dbReference type="InterPro" id="IPR000642">
    <property type="entry name" value="Peptidase_M41"/>
</dbReference>
<dbReference type="Pfam" id="PF00004">
    <property type="entry name" value="AAA"/>
    <property type="match status" value="1"/>
</dbReference>
<feature type="region of interest" description="Disordered" evidence="16">
    <location>
        <begin position="16"/>
        <end position="43"/>
    </location>
</feature>
<evidence type="ECO:0000256" key="14">
    <source>
        <dbReference type="ARBA" id="ARBA00023128"/>
    </source>
</evidence>
<feature type="compositionally biased region" description="Polar residues" evidence="16">
    <location>
        <begin position="30"/>
        <end position="40"/>
    </location>
</feature>
<feature type="region of interest" description="Disordered" evidence="16">
    <location>
        <begin position="67"/>
        <end position="129"/>
    </location>
</feature>
<evidence type="ECO:0000313" key="19">
    <source>
        <dbReference type="Proteomes" id="UP001314263"/>
    </source>
</evidence>
<dbReference type="PANTHER" id="PTHR23076">
    <property type="entry name" value="METALLOPROTEASE M41 FTSH"/>
    <property type="match status" value="1"/>
</dbReference>
<feature type="domain" description="AAA+ ATPase" evidence="17">
    <location>
        <begin position="435"/>
        <end position="570"/>
    </location>
</feature>
<keyword evidence="10" id="KW-0862">Zinc</keyword>
<dbReference type="GO" id="GO:0005524">
    <property type="term" value="F:ATP binding"/>
    <property type="evidence" value="ECO:0007669"/>
    <property type="project" value="UniProtKB-KW"/>
</dbReference>
<evidence type="ECO:0000313" key="18">
    <source>
        <dbReference type="EMBL" id="CAK0787059.1"/>
    </source>
</evidence>
<dbReference type="GO" id="GO:0004176">
    <property type="term" value="F:ATP-dependent peptidase activity"/>
    <property type="evidence" value="ECO:0007669"/>
    <property type="project" value="InterPro"/>
</dbReference>
<comment type="cofactor">
    <cofactor evidence="1">
        <name>Zn(2+)</name>
        <dbReference type="ChEBI" id="CHEBI:29105"/>
    </cofactor>
</comment>
<evidence type="ECO:0000256" key="16">
    <source>
        <dbReference type="SAM" id="MobiDB-lite"/>
    </source>
</evidence>
<evidence type="ECO:0000256" key="4">
    <source>
        <dbReference type="ARBA" id="ARBA00010550"/>
    </source>
</evidence>
<dbReference type="EMBL" id="CAUYUE010000016">
    <property type="protein sequence ID" value="CAK0787059.1"/>
    <property type="molecule type" value="Genomic_DNA"/>
</dbReference>
<dbReference type="Pfam" id="PF01434">
    <property type="entry name" value="Peptidase_M41"/>
    <property type="match status" value="1"/>
</dbReference>